<reference evidence="3" key="1">
    <citation type="submission" date="2006-01" db="EMBL/GenBank/DDBJ databases">
        <title>Genome of the cyst-dividing bacterium Ramlibacter tataouinensis.</title>
        <authorList>
            <person name="Barakat M."/>
            <person name="Ortet P."/>
            <person name="De Luca G."/>
            <person name="Jourlin-Castelli C."/>
            <person name="Ansaldi M."/>
            <person name="Py B."/>
            <person name="Fichant G."/>
            <person name="Coutinho P."/>
            <person name="Voulhoux R."/>
            <person name="Bastien O."/>
            <person name="Roy S."/>
            <person name="Marechal E."/>
            <person name="Henrissat B."/>
            <person name="Quentin Y."/>
            <person name="Noirot P."/>
            <person name="Filloux A."/>
            <person name="Mejean V."/>
            <person name="DuBow M."/>
            <person name="Barras F."/>
            <person name="Heulin T."/>
        </authorList>
    </citation>
    <scope>NUCLEOTIDE SEQUENCE [LARGE SCALE GENOMIC DNA]</scope>
    <source>
        <strain evidence="3">ATCC BAA-407 / DSM 14655 / LMG 21543 / TTB310</strain>
    </source>
</reference>
<dbReference type="EMBL" id="CP000245">
    <property type="protein sequence ID" value="AEG93994.1"/>
    <property type="molecule type" value="Genomic_DNA"/>
</dbReference>
<evidence type="ECO:0000313" key="3">
    <source>
        <dbReference type="Proteomes" id="UP000008385"/>
    </source>
</evidence>
<gene>
    <name evidence="2" type="ordered locus">Rta_28910</name>
</gene>
<keyword evidence="1" id="KW-0812">Transmembrane</keyword>
<protein>
    <submittedName>
        <fullName evidence="2">Uncharacterized protein</fullName>
    </submittedName>
</protein>
<dbReference type="STRING" id="365046.Rta_28910"/>
<reference evidence="2 3" key="2">
    <citation type="journal article" date="2011" name="PLoS ONE">
        <title>The Cyst-Dividing Bacterium Ramlibacter tataouinensis TTB310 Genome Reveals a Well-Stocked Toolbox for Adaptation to a Desert Environment.</title>
        <authorList>
            <person name="De Luca G."/>
            <person name="Barakat M."/>
            <person name="Ortet P."/>
            <person name="Fochesato S."/>
            <person name="Jourlin-Castelli C."/>
            <person name="Ansaldi M."/>
            <person name="Py B."/>
            <person name="Fichant G."/>
            <person name="Coutinho P.M."/>
            <person name="Voulhoux R."/>
            <person name="Bastien O."/>
            <person name="Marechal E."/>
            <person name="Henrissat B."/>
            <person name="Quentin Y."/>
            <person name="Noirot P."/>
            <person name="Filloux A."/>
            <person name="Mejean V."/>
            <person name="Dubow M.S."/>
            <person name="Barras F."/>
            <person name="Barbe V."/>
            <person name="Weissenbach J."/>
            <person name="Mihalcescu I."/>
            <person name="Vermeglio A."/>
            <person name="Achouak W."/>
            <person name="Heulin T."/>
        </authorList>
    </citation>
    <scope>NUCLEOTIDE SEQUENCE [LARGE SCALE GENOMIC DNA]</scope>
    <source>
        <strain evidence="3">ATCC BAA-407 / DSM 14655 / LMG 21543 / TTB310</strain>
    </source>
</reference>
<keyword evidence="1" id="KW-0472">Membrane</keyword>
<dbReference type="HOGENOM" id="CLU_2467102_0_0_4"/>
<dbReference type="eggNOG" id="ENOG5033CN2">
    <property type="taxonomic scope" value="Bacteria"/>
</dbReference>
<organism evidence="2 3">
    <name type="scientific">Ramlibacter tataouinensis (strain ATCC BAA-407 / DSM 14655 / LMG 21543 / TTB310)</name>
    <dbReference type="NCBI Taxonomy" id="365046"/>
    <lineage>
        <taxon>Bacteria</taxon>
        <taxon>Pseudomonadati</taxon>
        <taxon>Pseudomonadota</taxon>
        <taxon>Betaproteobacteria</taxon>
        <taxon>Burkholderiales</taxon>
        <taxon>Comamonadaceae</taxon>
        <taxon>Ramlibacter</taxon>
    </lineage>
</organism>
<keyword evidence="3" id="KW-1185">Reference proteome</keyword>
<evidence type="ECO:0000256" key="1">
    <source>
        <dbReference type="SAM" id="Phobius"/>
    </source>
</evidence>
<accession>F5Y5W0</accession>
<evidence type="ECO:0000313" key="2">
    <source>
        <dbReference type="EMBL" id="AEG93994.1"/>
    </source>
</evidence>
<name>F5Y5W0_RAMTT</name>
<dbReference type="KEGG" id="rta:Rta_28910"/>
<dbReference type="Proteomes" id="UP000008385">
    <property type="component" value="Chromosome"/>
</dbReference>
<proteinExistence type="predicted"/>
<sequence>MTLADAVLTLPQAMTLAELHRIKQWQLAHRRDHPLEYHCWDGVLTLWLMGWIGWLPALALDQLWALPLCLLGAASPNLYVAWRASAHQRRRLRCDWLQG</sequence>
<keyword evidence="1" id="KW-1133">Transmembrane helix</keyword>
<feature type="transmembrane region" description="Helical" evidence="1">
    <location>
        <begin position="63"/>
        <end position="82"/>
    </location>
</feature>
<dbReference type="AlphaFoldDB" id="F5Y5W0"/>